<evidence type="ECO:0000256" key="2">
    <source>
        <dbReference type="SAM" id="Phobius"/>
    </source>
</evidence>
<protein>
    <submittedName>
        <fullName evidence="3">Uncharacterized protein</fullName>
    </submittedName>
</protein>
<evidence type="ECO:0000313" key="3">
    <source>
        <dbReference type="EMBL" id="KAJ7764008.1"/>
    </source>
</evidence>
<feature type="transmembrane region" description="Helical" evidence="2">
    <location>
        <begin position="185"/>
        <end position="207"/>
    </location>
</feature>
<evidence type="ECO:0000256" key="1">
    <source>
        <dbReference type="SAM" id="MobiDB-lite"/>
    </source>
</evidence>
<sequence length="245" mass="26402">MAQKEFGTARQRHIITSVTKTSGKIASPAVGNEKYAQARFSAKRANGLAKPTNGLASRNAGLGLGATPKSKPKPEKARLRGRKPVLQAENYSNSRPVYVRIVEIRDDTGKLLPLQSLGHSAVLSGVLGGSYAAIVGGLPYAVEGAIRSPAPHQILYALERSAWERCMGHGWRCNQSQTTSMMNSIAAACTQVLFGGPPMAYALLRWLPKGHDVSFYAGTFLMLAGPLGAKWWVNKFATVKPYVNH</sequence>
<reference evidence="3" key="1">
    <citation type="submission" date="2023-03" db="EMBL/GenBank/DDBJ databases">
        <title>Massive genome expansion in bonnet fungi (Mycena s.s.) driven by repeated elements and novel gene families across ecological guilds.</title>
        <authorList>
            <consortium name="Lawrence Berkeley National Laboratory"/>
            <person name="Harder C.B."/>
            <person name="Miyauchi S."/>
            <person name="Viragh M."/>
            <person name="Kuo A."/>
            <person name="Thoen E."/>
            <person name="Andreopoulos B."/>
            <person name="Lu D."/>
            <person name="Skrede I."/>
            <person name="Drula E."/>
            <person name="Henrissat B."/>
            <person name="Morin E."/>
            <person name="Kohler A."/>
            <person name="Barry K."/>
            <person name="LaButti K."/>
            <person name="Morin E."/>
            <person name="Salamov A."/>
            <person name="Lipzen A."/>
            <person name="Mereny Z."/>
            <person name="Hegedus B."/>
            <person name="Baldrian P."/>
            <person name="Stursova M."/>
            <person name="Weitz H."/>
            <person name="Taylor A."/>
            <person name="Grigoriev I.V."/>
            <person name="Nagy L.G."/>
            <person name="Martin F."/>
            <person name="Kauserud H."/>
        </authorList>
    </citation>
    <scope>NUCLEOTIDE SEQUENCE</scope>
    <source>
        <strain evidence="3">CBHHK188m</strain>
    </source>
</reference>
<proteinExistence type="predicted"/>
<accession>A0AAD7NJX3</accession>
<keyword evidence="2" id="KW-1133">Transmembrane helix</keyword>
<name>A0AAD7NJX3_9AGAR</name>
<keyword evidence="2" id="KW-0812">Transmembrane</keyword>
<organism evidence="3 4">
    <name type="scientific">Mycena maculata</name>
    <dbReference type="NCBI Taxonomy" id="230809"/>
    <lineage>
        <taxon>Eukaryota</taxon>
        <taxon>Fungi</taxon>
        <taxon>Dikarya</taxon>
        <taxon>Basidiomycota</taxon>
        <taxon>Agaricomycotina</taxon>
        <taxon>Agaricomycetes</taxon>
        <taxon>Agaricomycetidae</taxon>
        <taxon>Agaricales</taxon>
        <taxon>Marasmiineae</taxon>
        <taxon>Mycenaceae</taxon>
        <taxon>Mycena</taxon>
    </lineage>
</organism>
<feature type="transmembrane region" description="Helical" evidence="2">
    <location>
        <begin position="213"/>
        <end position="233"/>
    </location>
</feature>
<keyword evidence="2" id="KW-0472">Membrane</keyword>
<feature type="region of interest" description="Disordered" evidence="1">
    <location>
        <begin position="46"/>
        <end position="79"/>
    </location>
</feature>
<dbReference type="AlphaFoldDB" id="A0AAD7NJX3"/>
<dbReference type="EMBL" id="JARJLG010000039">
    <property type="protein sequence ID" value="KAJ7764008.1"/>
    <property type="molecule type" value="Genomic_DNA"/>
</dbReference>
<dbReference type="Proteomes" id="UP001215280">
    <property type="component" value="Unassembled WGS sequence"/>
</dbReference>
<comment type="caution">
    <text evidence="3">The sequence shown here is derived from an EMBL/GenBank/DDBJ whole genome shotgun (WGS) entry which is preliminary data.</text>
</comment>
<evidence type="ECO:0000313" key="4">
    <source>
        <dbReference type="Proteomes" id="UP001215280"/>
    </source>
</evidence>
<gene>
    <name evidence="3" type="ORF">DFH07DRAFT_939204</name>
</gene>
<keyword evidence="4" id="KW-1185">Reference proteome</keyword>